<dbReference type="PANTHER" id="PTHR11717">
    <property type="entry name" value="LOW MOLECULAR WEIGHT PROTEIN TYROSINE PHOSPHATASE"/>
    <property type="match status" value="1"/>
</dbReference>
<comment type="similarity">
    <text evidence="1">Belongs to the low molecular weight phosphotyrosine protein phosphatase family.</text>
</comment>
<evidence type="ECO:0000256" key="3">
    <source>
        <dbReference type="ARBA" id="ARBA00022801"/>
    </source>
</evidence>
<dbReference type="EMBL" id="BAABHS010000011">
    <property type="protein sequence ID" value="GAA4966564.1"/>
    <property type="molecule type" value="Genomic_DNA"/>
</dbReference>
<evidence type="ECO:0000256" key="4">
    <source>
        <dbReference type="ARBA" id="ARBA00022912"/>
    </source>
</evidence>
<evidence type="ECO:0000313" key="6">
    <source>
        <dbReference type="EMBL" id="GAA4966564.1"/>
    </source>
</evidence>
<evidence type="ECO:0000256" key="2">
    <source>
        <dbReference type="ARBA" id="ARBA00013064"/>
    </source>
</evidence>
<name>A0ABP9HBK0_9ACTN</name>
<dbReference type="EC" id="3.1.3.48" evidence="2"/>
<dbReference type="InterPro" id="IPR017867">
    <property type="entry name" value="Tyr_phospatase_low_mol_wt"/>
</dbReference>
<protein>
    <recommendedName>
        <fullName evidence="2">protein-tyrosine-phosphatase</fullName>
        <ecNumber evidence="2">3.1.3.48</ecNumber>
    </recommendedName>
</protein>
<keyword evidence="7" id="KW-1185">Reference proteome</keyword>
<sequence>MTGTVDGEPVDREPVGGGSVGAEPVSYRITFVCTGNICRSPMAEWVFRHHITEAGLADTVIVDSSGTEGWHHGKPADHRTDATLRKHGYATGHAARPFDARWFPSYDLVIALDSDHHRELRRRAPDDASRAKVRLLREFDPTAPDLDVPDPYYGELDGFEDVLRMIESATPGMLDEVRRGLAERA</sequence>
<dbReference type="InterPro" id="IPR023485">
    <property type="entry name" value="Ptyr_pPase"/>
</dbReference>
<keyword evidence="3" id="KW-0378">Hydrolase</keyword>
<evidence type="ECO:0000256" key="1">
    <source>
        <dbReference type="ARBA" id="ARBA00011063"/>
    </source>
</evidence>
<dbReference type="SMART" id="SM00226">
    <property type="entry name" value="LMWPc"/>
    <property type="match status" value="1"/>
</dbReference>
<evidence type="ECO:0000313" key="7">
    <source>
        <dbReference type="Proteomes" id="UP001500466"/>
    </source>
</evidence>
<dbReference type="Pfam" id="PF01451">
    <property type="entry name" value="LMWPc"/>
    <property type="match status" value="1"/>
</dbReference>
<dbReference type="PANTHER" id="PTHR11717:SF7">
    <property type="entry name" value="LOW MOLECULAR WEIGHT PHOSPHOTYROSINE PROTEIN PHOSPHATASE"/>
    <property type="match status" value="1"/>
</dbReference>
<gene>
    <name evidence="6" type="ORF">GCM10023205_34010</name>
</gene>
<dbReference type="InterPro" id="IPR036196">
    <property type="entry name" value="Ptyr_pPase_sf"/>
</dbReference>
<accession>A0ABP9HBK0</accession>
<keyword evidence="4" id="KW-0904">Protein phosphatase</keyword>
<dbReference type="Gene3D" id="3.40.50.2300">
    <property type="match status" value="1"/>
</dbReference>
<dbReference type="PRINTS" id="PR00719">
    <property type="entry name" value="LMWPTPASE"/>
</dbReference>
<comment type="caution">
    <text evidence="6">The sequence shown here is derived from an EMBL/GenBank/DDBJ whole genome shotgun (WGS) entry which is preliminary data.</text>
</comment>
<organism evidence="6 7">
    <name type="scientific">Yinghuangia aomiensis</name>
    <dbReference type="NCBI Taxonomy" id="676205"/>
    <lineage>
        <taxon>Bacteria</taxon>
        <taxon>Bacillati</taxon>
        <taxon>Actinomycetota</taxon>
        <taxon>Actinomycetes</taxon>
        <taxon>Kitasatosporales</taxon>
        <taxon>Streptomycetaceae</taxon>
        <taxon>Yinghuangia</taxon>
    </lineage>
</organism>
<reference evidence="7" key="1">
    <citation type="journal article" date="2019" name="Int. J. Syst. Evol. Microbiol.">
        <title>The Global Catalogue of Microorganisms (GCM) 10K type strain sequencing project: providing services to taxonomists for standard genome sequencing and annotation.</title>
        <authorList>
            <consortium name="The Broad Institute Genomics Platform"/>
            <consortium name="The Broad Institute Genome Sequencing Center for Infectious Disease"/>
            <person name="Wu L."/>
            <person name="Ma J."/>
        </authorList>
    </citation>
    <scope>NUCLEOTIDE SEQUENCE [LARGE SCALE GENOMIC DNA]</scope>
    <source>
        <strain evidence="7">JCM 17986</strain>
    </source>
</reference>
<dbReference type="CDD" id="cd16343">
    <property type="entry name" value="LMWPTP"/>
    <property type="match status" value="1"/>
</dbReference>
<evidence type="ECO:0000259" key="5">
    <source>
        <dbReference type="SMART" id="SM00226"/>
    </source>
</evidence>
<feature type="domain" description="Phosphotyrosine protein phosphatase I" evidence="5">
    <location>
        <begin position="27"/>
        <end position="176"/>
    </location>
</feature>
<dbReference type="Proteomes" id="UP001500466">
    <property type="component" value="Unassembled WGS sequence"/>
</dbReference>
<dbReference type="SUPFAM" id="SSF52788">
    <property type="entry name" value="Phosphotyrosine protein phosphatases I"/>
    <property type="match status" value="1"/>
</dbReference>
<proteinExistence type="inferred from homology"/>
<dbReference type="InterPro" id="IPR050438">
    <property type="entry name" value="LMW_PTPase"/>
</dbReference>